<keyword evidence="2" id="KW-1185">Reference proteome</keyword>
<proteinExistence type="predicted"/>
<dbReference type="AlphaFoldDB" id="A0A0N8VKK6"/>
<dbReference type="RefSeq" id="WP_048100796.1">
    <property type="nucleotide sequence ID" value="NZ_LKBH01000279.1"/>
</dbReference>
<dbReference type="GeneID" id="84221783"/>
<reference evidence="1 2" key="1">
    <citation type="submission" date="2015-09" db="EMBL/GenBank/DDBJ databases">
        <title>Heavy metals and arsenic resistance mechanisms in polyextremophilic archaea of the family Ferroplasmaceae.</title>
        <authorList>
            <person name="Bulaev A.G."/>
            <person name="Kanygina A.V."/>
        </authorList>
    </citation>
    <scope>NUCLEOTIDE SEQUENCE [LARGE SCALE GENOMIC DNA]</scope>
    <source>
        <strain evidence="1 2">BH2</strain>
    </source>
</reference>
<accession>A0A0N8VKK6</accession>
<sequence>MKDEMDSLLANVLNYSKKMKLNVYYSIDVDIVISFEWDKRMGNWKNFLDTCRANNVHSIVLSVKRFQDEDIDLEYTQEKKLFNKIAELDIMYIVNDVGYKYHEEAPEFTELNTFSLDDLLEDTDEKKVLPLNKEVNEKSVDTLTQEMLKYINDDLNGYAHYNMDDAIKSFWQYKGINLDFWVEPEIKNKIDKVNKNVKKVIEKEDSKKERQKLYNMIPDLLEKLFEKNKSNITLDDVKDYLSEQNVKVKYKINITSLYRQVLKAVKLNNGKQ</sequence>
<dbReference type="EMBL" id="LKBH01000279">
    <property type="protein sequence ID" value="KQB33988.1"/>
    <property type="molecule type" value="Genomic_DNA"/>
</dbReference>
<dbReference type="Proteomes" id="UP000050301">
    <property type="component" value="Unassembled WGS sequence"/>
</dbReference>
<gene>
    <name evidence="1" type="ORF">AOG55_01675</name>
</gene>
<name>A0A0N8VKK6_9ARCH</name>
<protein>
    <submittedName>
        <fullName evidence="1">Uncharacterized protein</fullName>
    </submittedName>
</protein>
<evidence type="ECO:0000313" key="2">
    <source>
        <dbReference type="Proteomes" id="UP000050301"/>
    </source>
</evidence>
<organism evidence="1 2">
    <name type="scientific">Acidiplasma cupricumulans</name>
    <dbReference type="NCBI Taxonomy" id="312540"/>
    <lineage>
        <taxon>Archaea</taxon>
        <taxon>Methanobacteriati</taxon>
        <taxon>Thermoplasmatota</taxon>
        <taxon>Thermoplasmata</taxon>
        <taxon>Thermoplasmatales</taxon>
        <taxon>Ferroplasmaceae</taxon>
        <taxon>Acidiplasma</taxon>
    </lineage>
</organism>
<evidence type="ECO:0000313" key="1">
    <source>
        <dbReference type="EMBL" id="KQB33988.1"/>
    </source>
</evidence>
<comment type="caution">
    <text evidence="1">The sequence shown here is derived from an EMBL/GenBank/DDBJ whole genome shotgun (WGS) entry which is preliminary data.</text>
</comment>
<dbReference type="InParanoid" id="A0A0N8VKK6"/>